<dbReference type="Pfam" id="PF13920">
    <property type="entry name" value="zf-C3HC4_3"/>
    <property type="match status" value="1"/>
</dbReference>
<dbReference type="Gene3D" id="3.30.40.10">
    <property type="entry name" value="Zinc/RING finger domain, C3HC4 (zinc finger)"/>
    <property type="match status" value="1"/>
</dbReference>
<proteinExistence type="predicted"/>
<gene>
    <name evidence="3" type="ORF">Harvfovirus12_8</name>
</gene>
<dbReference type="EMBL" id="MK072254">
    <property type="protein sequence ID" value="AYV80972.1"/>
    <property type="molecule type" value="Genomic_DNA"/>
</dbReference>
<feature type="domain" description="RING-type" evidence="2">
    <location>
        <begin position="284"/>
        <end position="321"/>
    </location>
</feature>
<dbReference type="PROSITE" id="PS50089">
    <property type="entry name" value="ZF_RING_2"/>
    <property type="match status" value="1"/>
</dbReference>
<protein>
    <recommendedName>
        <fullName evidence="2">RING-type domain-containing protein</fullName>
    </recommendedName>
</protein>
<accession>A0A3G5A1B0</accession>
<evidence type="ECO:0000313" key="3">
    <source>
        <dbReference type="EMBL" id="AYV80972.1"/>
    </source>
</evidence>
<sequence>MFDDVTQTILWLWNPILYSEMPVDVIYSVLGSLNERSLVYPLGKSLYLKNLLYVLVNKFGMDVVRVNEVLVSVVACAVDEKLVALVFRNLSNMKIVDVWSKEIFEIYIVPFVKKLKEVVPVVVSKKDLMIHKGYPEPHPIDGMVSLELMECYYKGCHRFFGSIESLKGHLIDNNAYIHGMHKSHENITCVEIGWGYKSPVEIIKKNGLTQCPALICNKKNQVFTTDELVYHFQELGIRPYWTAEWKAKVVEEKAPTGKAPSEKPIVVLNEMMNIIDEGLESSLCICCLNNSRNIVFFPCNHQIICFDCEKQLESTNCLICKEVIRYRFPTAL</sequence>
<evidence type="ECO:0000259" key="2">
    <source>
        <dbReference type="PROSITE" id="PS50089"/>
    </source>
</evidence>
<keyword evidence="1" id="KW-0863">Zinc-finger</keyword>
<organism evidence="3">
    <name type="scientific">Harvfovirus sp</name>
    <dbReference type="NCBI Taxonomy" id="2487768"/>
    <lineage>
        <taxon>Viruses</taxon>
        <taxon>Varidnaviria</taxon>
        <taxon>Bamfordvirae</taxon>
        <taxon>Nucleocytoviricota</taxon>
        <taxon>Megaviricetes</taxon>
        <taxon>Imitervirales</taxon>
        <taxon>Mimiviridae</taxon>
        <taxon>Klosneuvirinae</taxon>
    </lineage>
</organism>
<dbReference type="GO" id="GO:0008270">
    <property type="term" value="F:zinc ion binding"/>
    <property type="evidence" value="ECO:0007669"/>
    <property type="project" value="UniProtKB-KW"/>
</dbReference>
<dbReference type="InterPro" id="IPR001841">
    <property type="entry name" value="Znf_RING"/>
</dbReference>
<keyword evidence="1" id="KW-0862">Zinc</keyword>
<keyword evidence="1" id="KW-0479">Metal-binding</keyword>
<name>A0A3G5A1B0_9VIRU</name>
<dbReference type="InterPro" id="IPR013083">
    <property type="entry name" value="Znf_RING/FYVE/PHD"/>
</dbReference>
<reference evidence="3" key="1">
    <citation type="submission" date="2018-10" db="EMBL/GenBank/DDBJ databases">
        <title>Hidden diversity of soil giant viruses.</title>
        <authorList>
            <person name="Schulz F."/>
            <person name="Alteio L."/>
            <person name="Goudeau D."/>
            <person name="Ryan E.M."/>
            <person name="Malmstrom R.R."/>
            <person name="Blanchard J."/>
            <person name="Woyke T."/>
        </authorList>
    </citation>
    <scope>NUCLEOTIDE SEQUENCE</scope>
    <source>
        <strain evidence="3">HAV1</strain>
    </source>
</reference>
<evidence type="ECO:0000256" key="1">
    <source>
        <dbReference type="PROSITE-ProRule" id="PRU00175"/>
    </source>
</evidence>